<evidence type="ECO:0000313" key="2">
    <source>
        <dbReference type="Proteomes" id="UP000824366"/>
    </source>
</evidence>
<dbReference type="EMBL" id="AP024238">
    <property type="protein sequence ID" value="BCO26103.1"/>
    <property type="molecule type" value="Genomic_DNA"/>
</dbReference>
<keyword evidence="2" id="KW-1185">Reference proteome</keyword>
<name>A0ABN6D3B4_9BURK</name>
<organism evidence="1 2">
    <name type="scientific">Rhodoferax lithotrophicus</name>
    <dbReference type="NCBI Taxonomy" id="2798804"/>
    <lineage>
        <taxon>Bacteria</taxon>
        <taxon>Pseudomonadati</taxon>
        <taxon>Pseudomonadota</taxon>
        <taxon>Betaproteobacteria</taxon>
        <taxon>Burkholderiales</taxon>
        <taxon>Comamonadaceae</taxon>
        <taxon>Rhodoferax</taxon>
    </lineage>
</organism>
<protein>
    <submittedName>
        <fullName evidence="1">Uncharacterized protein</fullName>
    </submittedName>
</protein>
<proteinExistence type="predicted"/>
<evidence type="ECO:0000313" key="1">
    <source>
        <dbReference type="EMBL" id="BCO26103.1"/>
    </source>
</evidence>
<gene>
    <name evidence="1" type="ORF">MIZ03_0983</name>
</gene>
<accession>A0ABN6D3B4</accession>
<reference evidence="1 2" key="1">
    <citation type="journal article" date="2021" name="Microbiol. Spectr.">
        <title>A Single Bacterium Capable of Oxidation and Reduction of Iron at Circumneutral pH.</title>
        <authorList>
            <person name="Kato S."/>
            <person name="Ohkuma M."/>
        </authorList>
    </citation>
    <scope>NUCLEOTIDE SEQUENCE [LARGE SCALE GENOMIC DNA]</scope>
    <source>
        <strain evidence="1 2">MIZ03</strain>
    </source>
</reference>
<dbReference type="Proteomes" id="UP000824366">
    <property type="component" value="Chromosome"/>
</dbReference>
<sequence length="47" mass="5186">MPMPMALRTIFLKSTKIDVYVNVKSAQTDLIADLAKTIPTTGDTPYD</sequence>